<keyword evidence="1" id="KW-0812">Transmembrane</keyword>
<evidence type="ECO:0000313" key="3">
    <source>
        <dbReference type="Proteomes" id="UP000677305"/>
    </source>
</evidence>
<dbReference type="EMBL" id="CP058561">
    <property type="protein sequence ID" value="QUH27981.1"/>
    <property type="molecule type" value="Genomic_DNA"/>
</dbReference>
<organism evidence="2 3">
    <name type="scientific">Vallitalea guaymasensis</name>
    <dbReference type="NCBI Taxonomy" id="1185412"/>
    <lineage>
        <taxon>Bacteria</taxon>
        <taxon>Bacillati</taxon>
        <taxon>Bacillota</taxon>
        <taxon>Clostridia</taxon>
        <taxon>Lachnospirales</taxon>
        <taxon>Vallitaleaceae</taxon>
        <taxon>Vallitalea</taxon>
    </lineage>
</organism>
<evidence type="ECO:0000313" key="2">
    <source>
        <dbReference type="EMBL" id="QUH27981.1"/>
    </source>
</evidence>
<reference evidence="2 3" key="1">
    <citation type="submission" date="2020-07" db="EMBL/GenBank/DDBJ databases">
        <title>Vallitalea guaymasensis genome.</title>
        <authorList>
            <person name="Postec A."/>
        </authorList>
    </citation>
    <scope>NUCLEOTIDE SEQUENCE [LARGE SCALE GENOMIC DNA]</scope>
    <source>
        <strain evidence="2 3">Ra1766G1</strain>
    </source>
</reference>
<protein>
    <submittedName>
        <fullName evidence="2">YibE/F family protein</fullName>
    </submittedName>
</protein>
<dbReference type="RefSeq" id="WP_212692261.1">
    <property type="nucleotide sequence ID" value="NZ_CP058561.1"/>
</dbReference>
<feature type="transmembrane region" description="Helical" evidence="1">
    <location>
        <begin position="215"/>
        <end position="239"/>
    </location>
</feature>
<proteinExistence type="predicted"/>
<dbReference type="InterPro" id="IPR012507">
    <property type="entry name" value="YibE_F"/>
</dbReference>
<dbReference type="Pfam" id="PF07907">
    <property type="entry name" value="YibE_F"/>
    <property type="match status" value="1"/>
</dbReference>
<dbReference type="KEGG" id="vgu:HYG85_03240"/>
<keyword evidence="1" id="KW-1133">Transmembrane helix</keyword>
<dbReference type="Proteomes" id="UP000677305">
    <property type="component" value="Chromosome"/>
</dbReference>
<feature type="transmembrane region" description="Helical" evidence="1">
    <location>
        <begin position="308"/>
        <end position="331"/>
    </location>
</feature>
<keyword evidence="3" id="KW-1185">Reference proteome</keyword>
<feature type="transmembrane region" description="Helical" evidence="1">
    <location>
        <begin position="259"/>
        <end position="287"/>
    </location>
</feature>
<feature type="transmembrane region" description="Helical" evidence="1">
    <location>
        <begin position="188"/>
        <end position="208"/>
    </location>
</feature>
<feature type="transmembrane region" description="Helical" evidence="1">
    <location>
        <begin position="351"/>
        <end position="376"/>
    </location>
</feature>
<feature type="transmembrane region" description="Helical" evidence="1">
    <location>
        <begin position="30"/>
        <end position="48"/>
    </location>
</feature>
<name>A0A8J8M7V6_9FIRM</name>
<feature type="transmembrane region" description="Helical" evidence="1">
    <location>
        <begin position="165"/>
        <end position="182"/>
    </location>
</feature>
<feature type="transmembrane region" description="Helical" evidence="1">
    <location>
        <begin position="141"/>
        <end position="158"/>
    </location>
</feature>
<dbReference type="AlphaFoldDB" id="A0A8J8M7V6"/>
<dbReference type="PANTHER" id="PTHR41771:SF1">
    <property type="entry name" value="MEMBRANE PROTEIN"/>
    <property type="match status" value="1"/>
</dbReference>
<evidence type="ECO:0000256" key="1">
    <source>
        <dbReference type="SAM" id="Phobius"/>
    </source>
</evidence>
<gene>
    <name evidence="2" type="ORF">HYG85_03240</name>
</gene>
<dbReference type="PANTHER" id="PTHR41771">
    <property type="entry name" value="MEMBRANE PROTEIN-RELATED"/>
    <property type="match status" value="1"/>
</dbReference>
<accession>A0A8J8M7V6</accession>
<keyword evidence="1" id="KW-0472">Membrane</keyword>
<sequence>MFSKLHSKDNIKNSAISYKNQVFNKKNRNFYIKAILLITVGLISYFFIANNENYYNKTIGKIIAVDETQGNTEYIKNQHLNTIIMNGKHKGEKLEFDNLASYSKIFDIDYKINDRIFISITEDEKGSIISSYILGYKRDKYLGYIAIIFVVLILLIGGSKGFKSLTSVIVNILIFYSVIKLYSHGYNLWVITTIMSIIFVIISILIVSGINKKSLCAIVGTMVSIIITMIITAIVMTVTNSKGVYYEEMEFLMTSPEQIFFIGLMIGTIGGIMDIAITMSSAINELYNKNPNIERKILIQSSMEIGKDVMATMANTLVFVYISGSIPTILFWLRNGLSLSYIIGIGINLEIIRALIGSIGVVISIPITMYISVILLKERRIGVN</sequence>